<dbReference type="SMART" id="SM00271">
    <property type="entry name" value="DnaJ"/>
    <property type="match status" value="1"/>
</dbReference>
<dbReference type="CDD" id="cd06257">
    <property type="entry name" value="DnaJ"/>
    <property type="match status" value="1"/>
</dbReference>
<evidence type="ECO:0000313" key="4">
    <source>
        <dbReference type="EMBL" id="KAK2963480.1"/>
    </source>
</evidence>
<dbReference type="InterPro" id="IPR018253">
    <property type="entry name" value="DnaJ_domain_CS"/>
</dbReference>
<dbReference type="Pfam" id="PF00226">
    <property type="entry name" value="DnaJ"/>
    <property type="match status" value="1"/>
</dbReference>
<dbReference type="InterPro" id="IPR008971">
    <property type="entry name" value="HSP40/DnaJ_pept-bd"/>
</dbReference>
<dbReference type="SUPFAM" id="SSF46565">
    <property type="entry name" value="Chaperone J-domain"/>
    <property type="match status" value="1"/>
</dbReference>
<keyword evidence="1" id="KW-0143">Chaperone</keyword>
<keyword evidence="5" id="KW-1185">Reference proteome</keyword>
<dbReference type="Gene3D" id="1.10.287.110">
    <property type="entry name" value="DnaJ domain"/>
    <property type="match status" value="1"/>
</dbReference>
<dbReference type="InterPro" id="IPR051339">
    <property type="entry name" value="DnaJ_subfamily_B"/>
</dbReference>
<dbReference type="Proteomes" id="UP001281761">
    <property type="component" value="Unassembled WGS sequence"/>
</dbReference>
<evidence type="ECO:0000256" key="1">
    <source>
        <dbReference type="ARBA" id="ARBA00023186"/>
    </source>
</evidence>
<feature type="compositionally biased region" description="Low complexity" evidence="2">
    <location>
        <begin position="138"/>
        <end position="151"/>
    </location>
</feature>
<dbReference type="PANTHER" id="PTHR24078:SF553">
    <property type="entry name" value="DNAJ HOMOLOG SUBFAMILY B MEMBER 5"/>
    <property type="match status" value="1"/>
</dbReference>
<dbReference type="PROSITE" id="PS00636">
    <property type="entry name" value="DNAJ_1"/>
    <property type="match status" value="1"/>
</dbReference>
<comment type="caution">
    <text evidence="4">The sequence shown here is derived from an EMBL/GenBank/DDBJ whole genome shotgun (WGS) entry which is preliminary data.</text>
</comment>
<dbReference type="CDD" id="cd10747">
    <property type="entry name" value="DnaJ_C"/>
    <property type="match status" value="1"/>
</dbReference>
<name>A0ABQ9YIB8_9EUKA</name>
<dbReference type="Pfam" id="PF01556">
    <property type="entry name" value="DnaJ_C"/>
    <property type="match status" value="1"/>
</dbReference>
<reference evidence="4 5" key="1">
    <citation type="journal article" date="2022" name="bioRxiv">
        <title>Genomics of Preaxostyla Flagellates Illuminates Evolutionary Transitions and the Path Towards Mitochondrial Loss.</title>
        <authorList>
            <person name="Novak L.V.F."/>
            <person name="Treitli S.C."/>
            <person name="Pyrih J."/>
            <person name="Halakuc P."/>
            <person name="Pipaliya S.V."/>
            <person name="Vacek V."/>
            <person name="Brzon O."/>
            <person name="Soukal P."/>
            <person name="Eme L."/>
            <person name="Dacks J.B."/>
            <person name="Karnkowska A."/>
            <person name="Elias M."/>
            <person name="Hampl V."/>
        </authorList>
    </citation>
    <scope>NUCLEOTIDE SEQUENCE [LARGE SCALE GENOMIC DNA]</scope>
    <source>
        <strain evidence="4">NAU3</strain>
        <tissue evidence="4">Gut</tissue>
    </source>
</reference>
<dbReference type="InterPro" id="IPR002939">
    <property type="entry name" value="DnaJ_C"/>
</dbReference>
<dbReference type="InterPro" id="IPR036869">
    <property type="entry name" value="J_dom_sf"/>
</dbReference>
<evidence type="ECO:0000313" key="5">
    <source>
        <dbReference type="Proteomes" id="UP001281761"/>
    </source>
</evidence>
<accession>A0ABQ9YIB8</accession>
<gene>
    <name evidence="4" type="ORF">BLNAU_1523</name>
</gene>
<dbReference type="PRINTS" id="PR00625">
    <property type="entry name" value="JDOMAIN"/>
</dbReference>
<sequence>MGVDYYQVLGVSRDADQEAIKKAYKKLALKWHPDRNRDNKEKATEEFKKIGEAYDVLSDPEKRKVYDRFGEDGLKGQGGIPSDFMNGGAGGPQVFTFTSSGMPDGMHFSFRDPFEMFSQVFGSRDGFSDIGGDMGGFSSFFGGPRQSSRRGNPNRSPAQPTQDPPVYHDLNLSLDDLYTGCTKKMKIERTVLHDGRPQKESNLLQIEIKPGYKEGTKMTFERSGDENPNSIPADVVFVVKQKPHPYFTRQGNDLHYTMEISLQQALCGLDTNISLLAGRTYHLKVNTVIQNDTTHTIPGQGMPISKHPGTFGNLVVHFKVKFPYMLTPDQKTQIAKILGQR</sequence>
<dbReference type="PROSITE" id="PS50076">
    <property type="entry name" value="DNAJ_2"/>
    <property type="match status" value="1"/>
</dbReference>
<dbReference type="EMBL" id="JARBJD010000006">
    <property type="protein sequence ID" value="KAK2963480.1"/>
    <property type="molecule type" value="Genomic_DNA"/>
</dbReference>
<evidence type="ECO:0000259" key="3">
    <source>
        <dbReference type="PROSITE" id="PS50076"/>
    </source>
</evidence>
<protein>
    <submittedName>
        <fullName evidence="4">Chaperone protein DnaJ</fullName>
    </submittedName>
</protein>
<dbReference type="Gene3D" id="2.60.260.20">
    <property type="entry name" value="Urease metallochaperone UreE, N-terminal domain"/>
    <property type="match status" value="2"/>
</dbReference>
<organism evidence="4 5">
    <name type="scientific">Blattamonas nauphoetae</name>
    <dbReference type="NCBI Taxonomy" id="2049346"/>
    <lineage>
        <taxon>Eukaryota</taxon>
        <taxon>Metamonada</taxon>
        <taxon>Preaxostyla</taxon>
        <taxon>Oxymonadida</taxon>
        <taxon>Blattamonas</taxon>
    </lineage>
</organism>
<feature type="domain" description="J" evidence="3">
    <location>
        <begin position="4"/>
        <end position="70"/>
    </location>
</feature>
<proteinExistence type="predicted"/>
<dbReference type="InterPro" id="IPR001623">
    <property type="entry name" value="DnaJ_domain"/>
</dbReference>
<feature type="region of interest" description="Disordered" evidence="2">
    <location>
        <begin position="138"/>
        <end position="167"/>
    </location>
</feature>
<dbReference type="PANTHER" id="PTHR24078">
    <property type="entry name" value="DNAJ HOMOLOG SUBFAMILY C MEMBER"/>
    <property type="match status" value="1"/>
</dbReference>
<evidence type="ECO:0000256" key="2">
    <source>
        <dbReference type="SAM" id="MobiDB-lite"/>
    </source>
</evidence>
<dbReference type="SUPFAM" id="SSF49493">
    <property type="entry name" value="HSP40/DnaJ peptide-binding domain"/>
    <property type="match status" value="2"/>
</dbReference>